<gene>
    <name evidence="3" type="ORF">NCTC12218_00548</name>
</gene>
<dbReference type="Proteomes" id="UP000264146">
    <property type="component" value="Chromosome"/>
</dbReference>
<dbReference type="GeneID" id="93789281"/>
<sequence length="185" mass="20713">MTKNEYLALLYEHLKNMSETEKQDIVSEYENHFIEGLNDGKTEQQIVKMLGHPKDMAKAINAESAVGEAEKHKGFSNTGQAIITVLGLSVINFILITGPLLIYISLLISLAFVGLIGLAAPFLVFYQQKFTTALVLISDWFAAIGWLGLGIMLVVLIIIIVKWSYLIVIKYLKWNIQLIKRGDQS</sequence>
<dbReference type="Pfam" id="PF22564">
    <property type="entry name" value="HAAS"/>
    <property type="match status" value="1"/>
</dbReference>
<organism evidence="3">
    <name type="scientific">Staphylococcus schleiferi</name>
    <dbReference type="NCBI Taxonomy" id="1295"/>
    <lineage>
        <taxon>Bacteria</taxon>
        <taxon>Bacillati</taxon>
        <taxon>Bacillota</taxon>
        <taxon>Bacilli</taxon>
        <taxon>Bacillales</taxon>
        <taxon>Staphylococcaceae</taxon>
        <taxon>Staphylococcus</taxon>
    </lineage>
</organism>
<feature type="transmembrane region" description="Helical" evidence="1">
    <location>
        <begin position="133"/>
        <end position="161"/>
    </location>
</feature>
<protein>
    <submittedName>
        <fullName evidence="3">Predicted membrane protein</fullName>
    </submittedName>
</protein>
<feature type="transmembrane region" description="Helical" evidence="1">
    <location>
        <begin position="102"/>
        <end position="126"/>
    </location>
</feature>
<reference evidence="3" key="1">
    <citation type="submission" date="2018-06" db="EMBL/GenBank/DDBJ databases">
        <authorList>
            <consortium name="Pathogen Informatics"/>
            <person name="Doyle S."/>
        </authorList>
    </citation>
    <scope>NUCLEOTIDE SEQUENCE [LARGE SCALE GENOMIC DNA]</scope>
    <source>
        <strain evidence="3">NCTC12218</strain>
    </source>
</reference>
<keyword evidence="1" id="KW-0812">Transmembrane</keyword>
<dbReference type="EMBL" id="UHEF01000001">
    <property type="protein sequence ID" value="SUM87236.1"/>
    <property type="molecule type" value="Genomic_DNA"/>
</dbReference>
<dbReference type="EMBL" id="LR962863">
    <property type="protein sequence ID" value="CAD7358962.1"/>
    <property type="molecule type" value="Genomic_DNA"/>
</dbReference>
<name>A0A7Z7VWJ5_STASC</name>
<evidence type="ECO:0000313" key="2">
    <source>
        <dbReference type="EMBL" id="CAD7358962.1"/>
    </source>
</evidence>
<evidence type="ECO:0000313" key="3">
    <source>
        <dbReference type="EMBL" id="SUM87236.1"/>
    </source>
</evidence>
<accession>A0A7Z7VWJ5</accession>
<reference evidence="2 4" key="2">
    <citation type="submission" date="2020-11" db="EMBL/GenBank/DDBJ databases">
        <authorList>
            <consortium name="Pathogen Informatics"/>
        </authorList>
    </citation>
    <scope>NUCLEOTIDE SEQUENCE [LARGE SCALE GENOMIC DNA]</scope>
    <source>
        <strain evidence="2 4">NCTC12218</strain>
    </source>
</reference>
<evidence type="ECO:0000256" key="1">
    <source>
        <dbReference type="SAM" id="Phobius"/>
    </source>
</evidence>
<dbReference type="AlphaFoldDB" id="A0A7Z7VWJ5"/>
<evidence type="ECO:0000313" key="4">
    <source>
        <dbReference type="Proteomes" id="UP000264146"/>
    </source>
</evidence>
<feature type="transmembrane region" description="Helical" evidence="1">
    <location>
        <begin position="78"/>
        <end position="96"/>
    </location>
</feature>
<dbReference type="RefSeq" id="WP_016426249.1">
    <property type="nucleotide sequence ID" value="NZ_CABKRV010000002.1"/>
</dbReference>
<keyword evidence="1" id="KW-0472">Membrane</keyword>
<keyword evidence="1" id="KW-1133">Transmembrane helix</keyword>
<proteinExistence type="predicted"/>